<keyword evidence="5 8" id="KW-0560">Oxidoreductase</keyword>
<evidence type="ECO:0000313" key="9">
    <source>
        <dbReference type="EMBL" id="GAA4341210.1"/>
    </source>
</evidence>
<dbReference type="InterPro" id="IPR002347">
    <property type="entry name" value="SDR_fam"/>
</dbReference>
<evidence type="ECO:0000256" key="8">
    <source>
        <dbReference type="PIRNR" id="PIRNR000094"/>
    </source>
</evidence>
<evidence type="ECO:0000256" key="2">
    <source>
        <dbReference type="ARBA" id="ARBA00009233"/>
    </source>
</evidence>
<dbReference type="PRINTS" id="PR00081">
    <property type="entry name" value="GDHRDH"/>
</dbReference>
<organism evidence="9 10">
    <name type="scientific">Pigmentiphaga soli</name>
    <dbReference type="NCBI Taxonomy" id="1007095"/>
    <lineage>
        <taxon>Bacteria</taxon>
        <taxon>Pseudomonadati</taxon>
        <taxon>Pseudomonadota</taxon>
        <taxon>Betaproteobacteria</taxon>
        <taxon>Burkholderiales</taxon>
        <taxon>Alcaligenaceae</taxon>
        <taxon>Pigmentiphaga</taxon>
    </lineage>
</organism>
<evidence type="ECO:0000256" key="3">
    <source>
        <dbReference type="ARBA" id="ARBA00022516"/>
    </source>
</evidence>
<keyword evidence="3 8" id="KW-0444">Lipid biosynthesis</keyword>
<sequence>MDASTLQGKKGLVVGIANDESIAWGCARAFRAAGAELAVTWLNDKARPYVEPLAEAVQAPIRLPLDVEREGQLEAVFDAVARQWGRLDFALHSIAYAPREDLQRRVVDTSAAGFARAMDVSCHSFIRMARLAEPLMQGGGSLMTMSYLGAEEVIDDYGLMGPVKAALESTVRYLAAELGPAGIRVNAVSPGPVATRAASGIAHFDRLLADSQRRAPMRRPLSIDDVGPLCAFLASDAAGAITGGTLYVDCGYHVLN</sequence>
<keyword evidence="4" id="KW-0276">Fatty acid metabolism</keyword>
<dbReference type="Pfam" id="PF13561">
    <property type="entry name" value="adh_short_C2"/>
    <property type="match status" value="1"/>
</dbReference>
<name>A0ABP8HM17_9BURK</name>
<comment type="pathway">
    <text evidence="1">Lipid metabolism; fatty acid biosynthesis.</text>
</comment>
<dbReference type="InterPro" id="IPR036291">
    <property type="entry name" value="NAD(P)-bd_dom_sf"/>
</dbReference>
<evidence type="ECO:0000313" key="10">
    <source>
        <dbReference type="Proteomes" id="UP001501671"/>
    </source>
</evidence>
<dbReference type="Proteomes" id="UP001501671">
    <property type="component" value="Unassembled WGS sequence"/>
</dbReference>
<keyword evidence="10" id="KW-1185">Reference proteome</keyword>
<protein>
    <recommendedName>
        <fullName evidence="8">Enoyl-[acyl-carrier-protein] reductase [NADH]</fullName>
        <ecNumber evidence="8">1.3.1.9</ecNumber>
    </recommendedName>
</protein>
<keyword evidence="8" id="KW-0520">NAD</keyword>
<evidence type="ECO:0000256" key="4">
    <source>
        <dbReference type="ARBA" id="ARBA00022832"/>
    </source>
</evidence>
<dbReference type="EC" id="1.3.1.9" evidence="8"/>
<dbReference type="SUPFAM" id="SSF51735">
    <property type="entry name" value="NAD(P)-binding Rossmann-fold domains"/>
    <property type="match status" value="1"/>
</dbReference>
<evidence type="ECO:0000256" key="7">
    <source>
        <dbReference type="ARBA" id="ARBA00023160"/>
    </source>
</evidence>
<dbReference type="EMBL" id="BAABFO010000028">
    <property type="protein sequence ID" value="GAA4341210.1"/>
    <property type="molecule type" value="Genomic_DNA"/>
</dbReference>
<evidence type="ECO:0000256" key="6">
    <source>
        <dbReference type="ARBA" id="ARBA00023098"/>
    </source>
</evidence>
<dbReference type="RefSeq" id="WP_345251838.1">
    <property type="nucleotide sequence ID" value="NZ_BAABFO010000028.1"/>
</dbReference>
<dbReference type="NCBIfam" id="NF005717">
    <property type="entry name" value="PRK07533.1"/>
    <property type="match status" value="1"/>
</dbReference>
<gene>
    <name evidence="9" type="primary">fabI_2</name>
    <name evidence="9" type="ORF">GCM10023144_41650</name>
</gene>
<comment type="catalytic activity">
    <reaction evidence="8">
        <text>a 2,3-saturated acyl-[ACP] + NAD(+) = a (2E)-enoyl-[ACP] + NADH + H(+)</text>
        <dbReference type="Rhea" id="RHEA:10240"/>
        <dbReference type="Rhea" id="RHEA-COMP:9925"/>
        <dbReference type="Rhea" id="RHEA-COMP:9926"/>
        <dbReference type="ChEBI" id="CHEBI:15378"/>
        <dbReference type="ChEBI" id="CHEBI:57540"/>
        <dbReference type="ChEBI" id="CHEBI:57945"/>
        <dbReference type="ChEBI" id="CHEBI:78784"/>
        <dbReference type="ChEBI" id="CHEBI:78785"/>
        <dbReference type="EC" id="1.3.1.9"/>
    </reaction>
</comment>
<comment type="caution">
    <text evidence="9">The sequence shown here is derived from an EMBL/GenBank/DDBJ whole genome shotgun (WGS) entry which is preliminary data.</text>
</comment>
<dbReference type="Gene3D" id="1.10.8.400">
    <property type="entry name" value="Enoyl acyl carrier protein reductase"/>
    <property type="match status" value="1"/>
</dbReference>
<evidence type="ECO:0000256" key="1">
    <source>
        <dbReference type="ARBA" id="ARBA00005194"/>
    </source>
</evidence>
<dbReference type="PANTHER" id="PTHR43159">
    <property type="entry name" value="ENOYL-[ACYL-CARRIER-PROTEIN] REDUCTASE"/>
    <property type="match status" value="1"/>
</dbReference>
<keyword evidence="6" id="KW-0443">Lipid metabolism</keyword>
<comment type="similarity">
    <text evidence="2 8">Belongs to the short-chain dehydrogenases/reductases (SDR) family. FabI subfamily.</text>
</comment>
<accession>A0ABP8HM17</accession>
<dbReference type="PIRSF" id="PIRSF000094">
    <property type="entry name" value="Enoyl-ACP_rdct"/>
    <property type="match status" value="1"/>
</dbReference>
<reference evidence="10" key="1">
    <citation type="journal article" date="2019" name="Int. J. Syst. Evol. Microbiol.">
        <title>The Global Catalogue of Microorganisms (GCM) 10K type strain sequencing project: providing services to taxonomists for standard genome sequencing and annotation.</title>
        <authorList>
            <consortium name="The Broad Institute Genomics Platform"/>
            <consortium name="The Broad Institute Genome Sequencing Center for Infectious Disease"/>
            <person name="Wu L."/>
            <person name="Ma J."/>
        </authorList>
    </citation>
    <scope>NUCLEOTIDE SEQUENCE [LARGE SCALE GENOMIC DNA]</scope>
    <source>
        <strain evidence="10">JCM 17666</strain>
    </source>
</reference>
<dbReference type="Gene3D" id="3.40.50.720">
    <property type="entry name" value="NAD(P)-binding Rossmann-like Domain"/>
    <property type="match status" value="1"/>
</dbReference>
<evidence type="ECO:0000256" key="5">
    <source>
        <dbReference type="ARBA" id="ARBA00023002"/>
    </source>
</evidence>
<dbReference type="PANTHER" id="PTHR43159:SF2">
    <property type="entry name" value="ENOYL-[ACYL-CARRIER-PROTEIN] REDUCTASE [NADH], CHLOROPLASTIC"/>
    <property type="match status" value="1"/>
</dbReference>
<keyword evidence="7 8" id="KW-0275">Fatty acid biosynthesis</keyword>
<proteinExistence type="inferred from homology"/>
<dbReference type="CDD" id="cd05372">
    <property type="entry name" value="ENR_SDR"/>
    <property type="match status" value="1"/>
</dbReference>
<dbReference type="InterPro" id="IPR014358">
    <property type="entry name" value="Enoyl-ACP_Rdtase_NADH"/>
</dbReference>